<keyword evidence="2" id="KW-0812">Transmembrane</keyword>
<sequence>MHNFIDTVPRSVKRLIYLSVDAVLLPVALFAAFALRYGEFTPWAQVSESWILFPTVLCFGMAANILLGFSRVKLSTFGVRDIGKAALIAIAMTVVSICTCYILDLATPRSVPLIFGILLFLGTMGSRLTGRALLQVLYDHGHERRPVAIYGAGSAGNQLASALGRSKIKPIVFVDDNPSLHGVIMGGLPVCDPEKLKSLIEKGKIESVILATPSATEEQKRRISLKLADLGAEVLSLPSYNEIIAGRGLVESLRQVSPDELLGRDKVDLNLPGVSDVYADKSVFVSGAGGSIGSELCRQVLKHNPRKIVLFEHSEFALYSIDQELRPLAEAAGVEIVATLGSVCDKRRVVRTMQIHQTDIVLHAAAYKHVPLVESNELEGLRNNVLGTRVLANAARELEIERFILISTDKAVRPTNVMGASKRLAELIVQDIDSRSPKTLFSMVRFGNVLGSSGSVIPLFREQIARGGPVTVTHAEVTRYFMTIPEAARLVLIAGTFARGGDVFVLDMGKAVAILDLAKRMIRLSGKTLKCPQNPDGDIEIVVTGLRPGEKLYEELLIGENILNTPHPKIMRAQEGCLSELEVQSAIRDLNQAIESGETARCRSILNHWIEDYHQPQEAKQSG</sequence>
<dbReference type="PANTHER" id="PTHR43318">
    <property type="entry name" value="UDP-N-ACETYLGLUCOSAMINE 4,6-DEHYDRATASE"/>
    <property type="match status" value="1"/>
</dbReference>
<accession>A0AAE3IZE6</accession>
<evidence type="ECO:0000313" key="5">
    <source>
        <dbReference type="Proteomes" id="UP001208041"/>
    </source>
</evidence>
<keyword evidence="2" id="KW-0472">Membrane</keyword>
<feature type="domain" description="Polysaccharide biosynthesis protein CapD-like" evidence="3">
    <location>
        <begin position="283"/>
        <end position="574"/>
    </location>
</feature>
<dbReference type="SUPFAM" id="SSF53335">
    <property type="entry name" value="S-adenosyl-L-methionine-dependent methyltransferases"/>
    <property type="match status" value="1"/>
</dbReference>
<feature type="transmembrane region" description="Helical" evidence="2">
    <location>
        <begin position="15"/>
        <end position="38"/>
    </location>
</feature>
<dbReference type="InterPro" id="IPR029063">
    <property type="entry name" value="SAM-dependent_MTases_sf"/>
</dbReference>
<feature type="transmembrane region" description="Helical" evidence="2">
    <location>
        <begin position="50"/>
        <end position="70"/>
    </location>
</feature>
<evidence type="ECO:0000256" key="1">
    <source>
        <dbReference type="ARBA" id="ARBA00007430"/>
    </source>
</evidence>
<dbReference type="InterPro" id="IPR036291">
    <property type="entry name" value="NAD(P)-bd_dom_sf"/>
</dbReference>
<proteinExistence type="inferred from homology"/>
<reference evidence="4" key="1">
    <citation type="submission" date="2022-10" db="EMBL/GenBank/DDBJ databases">
        <authorList>
            <person name="Yue Y."/>
        </authorList>
    </citation>
    <scope>NUCLEOTIDE SEQUENCE</scope>
    <source>
        <strain evidence="4">Z654</strain>
    </source>
</reference>
<evidence type="ECO:0000313" key="4">
    <source>
        <dbReference type="EMBL" id="MCV6824494.1"/>
    </source>
</evidence>
<dbReference type="RefSeq" id="WP_263953356.1">
    <property type="nucleotide sequence ID" value="NZ_JAOYFC010000002.1"/>
</dbReference>
<keyword evidence="2" id="KW-1133">Transmembrane helix</keyword>
<gene>
    <name evidence="4" type="ORF">OH136_07975</name>
</gene>
<protein>
    <submittedName>
        <fullName evidence="4">Polysaccharide biosynthesis protein</fullName>
    </submittedName>
</protein>
<dbReference type="InterPro" id="IPR003869">
    <property type="entry name" value="Polysac_CapD-like"/>
</dbReference>
<evidence type="ECO:0000259" key="3">
    <source>
        <dbReference type="Pfam" id="PF02719"/>
    </source>
</evidence>
<dbReference type="Gene3D" id="3.40.50.720">
    <property type="entry name" value="NAD(P)-binding Rossmann-like Domain"/>
    <property type="match status" value="2"/>
</dbReference>
<organism evidence="4 5">
    <name type="scientific">Halocynthiibacter halioticoli</name>
    <dbReference type="NCBI Taxonomy" id="2986804"/>
    <lineage>
        <taxon>Bacteria</taxon>
        <taxon>Pseudomonadati</taxon>
        <taxon>Pseudomonadota</taxon>
        <taxon>Alphaproteobacteria</taxon>
        <taxon>Rhodobacterales</taxon>
        <taxon>Paracoccaceae</taxon>
        <taxon>Halocynthiibacter</taxon>
    </lineage>
</organism>
<keyword evidence="5" id="KW-1185">Reference proteome</keyword>
<dbReference type="Proteomes" id="UP001208041">
    <property type="component" value="Unassembled WGS sequence"/>
</dbReference>
<name>A0AAE3IZE6_9RHOB</name>
<comment type="similarity">
    <text evidence="1">Belongs to the polysaccharide synthase family.</text>
</comment>
<comment type="caution">
    <text evidence="4">The sequence shown here is derived from an EMBL/GenBank/DDBJ whole genome shotgun (WGS) entry which is preliminary data.</text>
</comment>
<dbReference type="AlphaFoldDB" id="A0AAE3IZE6"/>
<dbReference type="CDD" id="cd05237">
    <property type="entry name" value="UDP_invert_4-6DH_SDR_e"/>
    <property type="match status" value="1"/>
</dbReference>
<dbReference type="PANTHER" id="PTHR43318:SF1">
    <property type="entry name" value="POLYSACCHARIDE BIOSYNTHESIS PROTEIN EPSC-RELATED"/>
    <property type="match status" value="1"/>
</dbReference>
<dbReference type="Pfam" id="PF02719">
    <property type="entry name" value="Polysacc_synt_2"/>
    <property type="match status" value="1"/>
</dbReference>
<dbReference type="SUPFAM" id="SSF51735">
    <property type="entry name" value="NAD(P)-binding Rossmann-fold domains"/>
    <property type="match status" value="1"/>
</dbReference>
<dbReference type="InterPro" id="IPR051203">
    <property type="entry name" value="Polysaccharide_Synthase-Rel"/>
</dbReference>
<feature type="transmembrane region" description="Helical" evidence="2">
    <location>
        <begin position="82"/>
        <end position="104"/>
    </location>
</feature>
<dbReference type="EMBL" id="JAOYFC010000002">
    <property type="protein sequence ID" value="MCV6824494.1"/>
    <property type="molecule type" value="Genomic_DNA"/>
</dbReference>
<evidence type="ECO:0000256" key="2">
    <source>
        <dbReference type="SAM" id="Phobius"/>
    </source>
</evidence>